<accession>A0A318TQ57</accession>
<keyword evidence="3" id="KW-1185">Reference proteome</keyword>
<dbReference type="AlphaFoldDB" id="A0A318TQ57"/>
<evidence type="ECO:0000313" key="2">
    <source>
        <dbReference type="EMBL" id="PYF06047.1"/>
    </source>
</evidence>
<dbReference type="RefSeq" id="WP_107932910.1">
    <property type="nucleotide sequence ID" value="NZ_JAMAWO010000001.1"/>
</dbReference>
<dbReference type="Pfam" id="PF03559">
    <property type="entry name" value="Hexose_dehydrat"/>
    <property type="match status" value="2"/>
</dbReference>
<evidence type="ECO:0000313" key="3">
    <source>
        <dbReference type="Proteomes" id="UP000247416"/>
    </source>
</evidence>
<dbReference type="OrthoDB" id="9814961at2"/>
<gene>
    <name evidence="2" type="ORF">BJ095_1128</name>
</gene>
<evidence type="ECO:0000259" key="1">
    <source>
        <dbReference type="Pfam" id="PF03559"/>
    </source>
</evidence>
<dbReference type="GO" id="GO:0016829">
    <property type="term" value="F:lyase activity"/>
    <property type="evidence" value="ECO:0007669"/>
    <property type="project" value="InterPro"/>
</dbReference>
<reference evidence="2 3" key="1">
    <citation type="submission" date="2018-06" db="EMBL/GenBank/DDBJ databases">
        <title>Genomic Encyclopedia of Archaeal and Bacterial Type Strains, Phase II (KMG-II): from individual species to whole genera.</title>
        <authorList>
            <person name="Goeker M."/>
        </authorList>
    </citation>
    <scope>NUCLEOTIDE SEQUENCE [LARGE SCALE GENOMIC DNA]</scope>
    <source>
        <strain evidence="2 3">KACC 16626</strain>
    </source>
</reference>
<feature type="domain" description="dTDP-4-dehydro-6-deoxy-alpha-D-glucopyranose 2,3-dehydratase" evidence="1">
    <location>
        <begin position="259"/>
        <end position="458"/>
    </location>
</feature>
<feature type="domain" description="dTDP-4-dehydro-6-deoxy-alpha-D-glucopyranose 2,3-dehydratase" evidence="1">
    <location>
        <begin position="24"/>
        <end position="220"/>
    </location>
</feature>
<sequence length="460" mass="52996">MNSNSYKLLDSWLAKEGLHSTNFLLDWIHEQNRALEVKIEKIHLEDSDFWIYADGRIGNKSNSFFSISGIRQFQNGILVNEQPIILQDEIGFLGIICKEINGVFHFLMQAKIEPGNINKVQISPTIQATKSNFTQRHGGRKPAFLDYFLNAKPHEIIVDQIQSEQSSRFYKKRNRNVILCIDAPIEESSYHKWMTLGQLKKLMRYDNLVNMDTRTVLSCIPFSLMTLEAEELKKLEPSCNDQSLLHSLSGVANHHEITNLFSYINDYKMFYETENQLVELYSLEHWYMENGSFVCEHPSPFEIIFCDISIEGREVKNWTQPLFKAKGIATFGLICCEVNGTKEFLVKATPEIGCFDGIELGPTIQQEAVHDEKEDAITKLFYKKLSSHEGITIDVLLSEEGGRFYHEQNRNIIIELTNEEIPSDLPSGYFWSDFKTLNTLTQVNNCLNIQLRNLLSLLEV</sequence>
<proteinExistence type="predicted"/>
<dbReference type="EMBL" id="QJTJ01000012">
    <property type="protein sequence ID" value="PYF06047.1"/>
    <property type="molecule type" value="Genomic_DNA"/>
</dbReference>
<comment type="caution">
    <text evidence="2">The sequence shown here is derived from an EMBL/GenBank/DDBJ whole genome shotgun (WGS) entry which is preliminary data.</text>
</comment>
<dbReference type="InterPro" id="IPR038153">
    <property type="entry name" value="EvaA-like_sf"/>
</dbReference>
<protein>
    <submittedName>
        <fullName evidence="2">Oxidase EvaA</fullName>
    </submittedName>
</protein>
<dbReference type="Gene3D" id="3.90.79.40">
    <property type="entry name" value="EvaA sugar 2,3-dehydratase subunit"/>
    <property type="match status" value="2"/>
</dbReference>
<dbReference type="InterPro" id="IPR005212">
    <property type="entry name" value="EvaA-like"/>
</dbReference>
<name>A0A318TQ57_9BACL</name>
<dbReference type="Proteomes" id="UP000247416">
    <property type="component" value="Unassembled WGS sequence"/>
</dbReference>
<organism evidence="2 3">
    <name type="scientific">Ureibacillus chungkukjangi</name>
    <dbReference type="NCBI Taxonomy" id="1202712"/>
    <lineage>
        <taxon>Bacteria</taxon>
        <taxon>Bacillati</taxon>
        <taxon>Bacillota</taxon>
        <taxon>Bacilli</taxon>
        <taxon>Bacillales</taxon>
        <taxon>Caryophanaceae</taxon>
        <taxon>Ureibacillus</taxon>
    </lineage>
</organism>